<keyword evidence="4 11" id="KW-0812">Transmembrane</keyword>
<feature type="compositionally biased region" description="Polar residues" evidence="12">
    <location>
        <begin position="115"/>
        <end position="184"/>
    </location>
</feature>
<feature type="transmembrane region" description="Helical" evidence="13">
    <location>
        <begin position="55"/>
        <end position="77"/>
    </location>
</feature>
<evidence type="ECO:0000256" key="9">
    <source>
        <dbReference type="ARBA" id="ARBA00023201"/>
    </source>
</evidence>
<comment type="similarity">
    <text evidence="11">Belongs to the amiloride-sensitive sodium channel (TC 1.A.6) family.</text>
</comment>
<keyword evidence="6" id="KW-0915">Sodium</keyword>
<protein>
    <submittedName>
        <fullName evidence="14">Uncharacterized protein</fullName>
    </submittedName>
</protein>
<dbReference type="PANTHER" id="PTHR11690:SF248">
    <property type="entry name" value="PICKPOCKET 17, ISOFORM A"/>
    <property type="match status" value="1"/>
</dbReference>
<evidence type="ECO:0000256" key="8">
    <source>
        <dbReference type="ARBA" id="ARBA00023136"/>
    </source>
</evidence>
<dbReference type="PANTHER" id="PTHR11690">
    <property type="entry name" value="AMILORIDE-SENSITIVE SODIUM CHANNEL-RELATED"/>
    <property type="match status" value="1"/>
</dbReference>
<keyword evidence="5 13" id="KW-1133">Transmembrane helix</keyword>
<organism evidence="14 15">
    <name type="scientific">Desmophyllum pertusum</name>
    <dbReference type="NCBI Taxonomy" id="174260"/>
    <lineage>
        <taxon>Eukaryota</taxon>
        <taxon>Metazoa</taxon>
        <taxon>Cnidaria</taxon>
        <taxon>Anthozoa</taxon>
        <taxon>Hexacorallia</taxon>
        <taxon>Scleractinia</taxon>
        <taxon>Caryophylliina</taxon>
        <taxon>Caryophylliidae</taxon>
        <taxon>Desmophyllum</taxon>
    </lineage>
</organism>
<feature type="region of interest" description="Disordered" evidence="12">
    <location>
        <begin position="115"/>
        <end position="194"/>
    </location>
</feature>
<dbReference type="Proteomes" id="UP001163046">
    <property type="component" value="Unassembled WGS sequence"/>
</dbReference>
<sequence length="194" mass="20725">MTPIETPAEAEVKNKMNETGETQTSFCSLMRDFFDYTSAHGFGRISAVKHWTRTVFWSLLFIGAVSMLSIQVHTLFLTYQSRPLTTLVTVKKETSLQFPMVTFCNFNALKPFSNAPGSGNNDEGTTSNAPGSGNNDEGTTSEAQGSGNNDEGTTSEAQGSQNNGEGTTSEAQGSGNNDEGTTSGKIRHGPTFVS</sequence>
<comment type="subcellular location">
    <subcellularLocation>
        <location evidence="1">Membrane</location>
        <topology evidence="1">Multi-pass membrane protein</topology>
    </subcellularLocation>
</comment>
<proteinExistence type="inferred from homology"/>
<evidence type="ECO:0000256" key="6">
    <source>
        <dbReference type="ARBA" id="ARBA00023053"/>
    </source>
</evidence>
<dbReference type="SUPFAM" id="SSF101967">
    <property type="entry name" value="Adhesin YadA, collagen-binding domain"/>
    <property type="match status" value="1"/>
</dbReference>
<comment type="caution">
    <text evidence="14">The sequence shown here is derived from an EMBL/GenBank/DDBJ whole genome shotgun (WGS) entry which is preliminary data.</text>
</comment>
<evidence type="ECO:0000256" key="12">
    <source>
        <dbReference type="SAM" id="MobiDB-lite"/>
    </source>
</evidence>
<evidence type="ECO:0000256" key="2">
    <source>
        <dbReference type="ARBA" id="ARBA00022448"/>
    </source>
</evidence>
<keyword evidence="10 11" id="KW-0407">Ion channel</keyword>
<gene>
    <name evidence="14" type="ORF">OS493_001976</name>
</gene>
<evidence type="ECO:0000313" key="14">
    <source>
        <dbReference type="EMBL" id="KAJ7375232.1"/>
    </source>
</evidence>
<reference evidence="14" key="1">
    <citation type="submission" date="2023-01" db="EMBL/GenBank/DDBJ databases">
        <title>Genome assembly of the deep-sea coral Lophelia pertusa.</title>
        <authorList>
            <person name="Herrera S."/>
            <person name="Cordes E."/>
        </authorList>
    </citation>
    <scope>NUCLEOTIDE SEQUENCE</scope>
    <source>
        <strain evidence="14">USNM1676648</strain>
        <tissue evidence="14">Polyp</tissue>
    </source>
</reference>
<dbReference type="GO" id="GO:0015280">
    <property type="term" value="F:ligand-gated sodium channel activity"/>
    <property type="evidence" value="ECO:0007669"/>
    <property type="project" value="TreeGrafter"/>
</dbReference>
<accession>A0A9W9Z562</accession>
<evidence type="ECO:0000313" key="15">
    <source>
        <dbReference type="Proteomes" id="UP001163046"/>
    </source>
</evidence>
<keyword evidence="15" id="KW-1185">Reference proteome</keyword>
<evidence type="ECO:0000256" key="11">
    <source>
        <dbReference type="RuleBase" id="RU000679"/>
    </source>
</evidence>
<evidence type="ECO:0000256" key="1">
    <source>
        <dbReference type="ARBA" id="ARBA00004141"/>
    </source>
</evidence>
<keyword evidence="7 11" id="KW-0406">Ion transport</keyword>
<dbReference type="AlphaFoldDB" id="A0A9W9Z562"/>
<dbReference type="Pfam" id="PF00858">
    <property type="entry name" value="ASC"/>
    <property type="match status" value="1"/>
</dbReference>
<dbReference type="GO" id="GO:0005886">
    <property type="term" value="C:plasma membrane"/>
    <property type="evidence" value="ECO:0007669"/>
    <property type="project" value="TreeGrafter"/>
</dbReference>
<keyword evidence="8 13" id="KW-0472">Membrane</keyword>
<dbReference type="InterPro" id="IPR011049">
    <property type="entry name" value="Serralysin-like_metalloprot_C"/>
</dbReference>
<name>A0A9W9Z562_9CNID</name>
<keyword evidence="9 11" id="KW-0739">Sodium transport</keyword>
<evidence type="ECO:0000256" key="13">
    <source>
        <dbReference type="SAM" id="Phobius"/>
    </source>
</evidence>
<evidence type="ECO:0000256" key="3">
    <source>
        <dbReference type="ARBA" id="ARBA00022461"/>
    </source>
</evidence>
<dbReference type="InterPro" id="IPR001873">
    <property type="entry name" value="ENaC"/>
</dbReference>
<evidence type="ECO:0000256" key="5">
    <source>
        <dbReference type="ARBA" id="ARBA00022989"/>
    </source>
</evidence>
<evidence type="ECO:0000256" key="7">
    <source>
        <dbReference type="ARBA" id="ARBA00023065"/>
    </source>
</evidence>
<evidence type="ECO:0000256" key="4">
    <source>
        <dbReference type="ARBA" id="ARBA00022692"/>
    </source>
</evidence>
<evidence type="ECO:0000256" key="10">
    <source>
        <dbReference type="ARBA" id="ARBA00023303"/>
    </source>
</evidence>
<dbReference type="EMBL" id="MU826826">
    <property type="protein sequence ID" value="KAJ7375232.1"/>
    <property type="molecule type" value="Genomic_DNA"/>
</dbReference>
<keyword evidence="3 11" id="KW-0894">Sodium channel</keyword>
<dbReference type="OrthoDB" id="5989449at2759"/>
<keyword evidence="2 11" id="KW-0813">Transport</keyword>